<name>A0A8S9MLA5_BRACR</name>
<evidence type="ECO:0000259" key="1">
    <source>
        <dbReference type="PROSITE" id="PS50181"/>
    </source>
</evidence>
<dbReference type="PANTHER" id="PTHR32212:SF234">
    <property type="entry name" value="F-BOX_LRR-REPEAT PROTEIN 13-LIKE"/>
    <property type="match status" value="1"/>
</dbReference>
<dbReference type="PROSITE" id="PS50181">
    <property type="entry name" value="FBOX"/>
    <property type="match status" value="1"/>
</dbReference>
<comment type="caution">
    <text evidence="2">The sequence shown here is derived from an EMBL/GenBank/DDBJ whole genome shotgun (WGS) entry which is preliminary data.</text>
</comment>
<feature type="domain" description="F-box" evidence="1">
    <location>
        <begin position="22"/>
        <end position="58"/>
    </location>
</feature>
<protein>
    <recommendedName>
        <fullName evidence="1">F-box domain-containing protein</fullName>
    </recommendedName>
</protein>
<evidence type="ECO:0000313" key="2">
    <source>
        <dbReference type="EMBL" id="KAF2617793.1"/>
    </source>
</evidence>
<dbReference type="EMBL" id="QGKW02000007">
    <property type="protein sequence ID" value="KAF2617793.1"/>
    <property type="molecule type" value="Genomic_DNA"/>
</dbReference>
<reference evidence="2" key="1">
    <citation type="submission" date="2019-12" db="EMBL/GenBank/DDBJ databases">
        <title>Genome sequencing and annotation of Brassica cretica.</title>
        <authorList>
            <person name="Studholme D.J."/>
            <person name="Sarris P.F."/>
        </authorList>
    </citation>
    <scope>NUCLEOTIDE SEQUENCE</scope>
    <source>
        <strain evidence="2">PFS-001/15</strain>
        <tissue evidence="2">Leaf</tissue>
    </source>
</reference>
<accession>A0A8S9MLA5</accession>
<sequence length="96" mass="11208">MTARSSSSTSSPRKLQYHIDDHDWISKLPDELLQMIVSKLSTEEAVRTSLLSSRWMDVWKWRSHLVLDMRKVLETTPKERLHRASVQLARSMTKGD</sequence>
<dbReference type="AlphaFoldDB" id="A0A8S9MLA5"/>
<dbReference type="SUPFAM" id="SSF81383">
    <property type="entry name" value="F-box domain"/>
    <property type="match status" value="1"/>
</dbReference>
<dbReference type="PANTHER" id="PTHR32212">
    <property type="entry name" value="CYCLIN-LIKE F-BOX"/>
    <property type="match status" value="1"/>
</dbReference>
<dbReference type="InterPro" id="IPR001810">
    <property type="entry name" value="F-box_dom"/>
</dbReference>
<organism evidence="2 3">
    <name type="scientific">Brassica cretica</name>
    <name type="common">Mustard</name>
    <dbReference type="NCBI Taxonomy" id="69181"/>
    <lineage>
        <taxon>Eukaryota</taxon>
        <taxon>Viridiplantae</taxon>
        <taxon>Streptophyta</taxon>
        <taxon>Embryophyta</taxon>
        <taxon>Tracheophyta</taxon>
        <taxon>Spermatophyta</taxon>
        <taxon>Magnoliopsida</taxon>
        <taxon>eudicotyledons</taxon>
        <taxon>Gunneridae</taxon>
        <taxon>Pentapetalae</taxon>
        <taxon>rosids</taxon>
        <taxon>malvids</taxon>
        <taxon>Brassicales</taxon>
        <taxon>Brassicaceae</taxon>
        <taxon>Brassiceae</taxon>
        <taxon>Brassica</taxon>
    </lineage>
</organism>
<dbReference type="Gene3D" id="1.20.1280.50">
    <property type="match status" value="1"/>
</dbReference>
<dbReference type="Proteomes" id="UP000712281">
    <property type="component" value="Unassembled WGS sequence"/>
</dbReference>
<dbReference type="SMART" id="SM00256">
    <property type="entry name" value="FBOX"/>
    <property type="match status" value="1"/>
</dbReference>
<dbReference type="InterPro" id="IPR036047">
    <property type="entry name" value="F-box-like_dom_sf"/>
</dbReference>
<proteinExistence type="predicted"/>
<dbReference type="Pfam" id="PF00646">
    <property type="entry name" value="F-box"/>
    <property type="match status" value="1"/>
</dbReference>
<gene>
    <name evidence="2" type="ORF">F2Q68_00041848</name>
</gene>
<evidence type="ECO:0000313" key="3">
    <source>
        <dbReference type="Proteomes" id="UP000712281"/>
    </source>
</evidence>